<dbReference type="PROSITE" id="PS50929">
    <property type="entry name" value="ABC_TM1F"/>
    <property type="match status" value="1"/>
</dbReference>
<dbReference type="GO" id="GO:0140359">
    <property type="term" value="F:ABC-type transporter activity"/>
    <property type="evidence" value="ECO:0007669"/>
    <property type="project" value="InterPro"/>
</dbReference>
<feature type="transmembrane region" description="Helical" evidence="6">
    <location>
        <begin position="202"/>
        <end position="222"/>
    </location>
</feature>
<dbReference type="EMBL" id="PVBT01000001">
    <property type="protein sequence ID" value="PRD57843.1"/>
    <property type="molecule type" value="Genomic_DNA"/>
</dbReference>
<name>A0A2S9JWY3_9HYPH</name>
<dbReference type="GO" id="GO:0005524">
    <property type="term" value="F:ATP binding"/>
    <property type="evidence" value="ECO:0007669"/>
    <property type="project" value="InterPro"/>
</dbReference>
<proteinExistence type="predicted"/>
<feature type="transmembrane region" description="Helical" evidence="6">
    <location>
        <begin position="81"/>
        <end position="106"/>
    </location>
</feature>
<keyword evidence="9" id="KW-1185">Reference proteome</keyword>
<reference evidence="8 9" key="1">
    <citation type="submission" date="2018-02" db="EMBL/GenBank/DDBJ databases">
        <title>The draft genome of Phyllobacterium myrsinacearum DSM5892.</title>
        <authorList>
            <person name="Li L."/>
            <person name="Liu L."/>
            <person name="Zhang X."/>
            <person name="Wang T."/>
        </authorList>
    </citation>
    <scope>NUCLEOTIDE SEQUENCE [LARGE SCALE GENOMIC DNA]</scope>
    <source>
        <strain evidence="8 9">DSM 5892</strain>
    </source>
</reference>
<evidence type="ECO:0000256" key="2">
    <source>
        <dbReference type="ARBA" id="ARBA00022448"/>
    </source>
</evidence>
<keyword evidence="8" id="KW-0808">Transferase</keyword>
<dbReference type="SUPFAM" id="SSF90123">
    <property type="entry name" value="ABC transporter transmembrane region"/>
    <property type="match status" value="1"/>
</dbReference>
<dbReference type="Gene3D" id="1.20.1560.10">
    <property type="entry name" value="ABC transporter type 1, transmembrane domain"/>
    <property type="match status" value="1"/>
</dbReference>
<feature type="transmembrane region" description="Helical" evidence="6">
    <location>
        <begin position="42"/>
        <end position="61"/>
    </location>
</feature>
<dbReference type="InterPro" id="IPR050835">
    <property type="entry name" value="ABC_transporter_sub-D"/>
</dbReference>
<comment type="caution">
    <text evidence="8">The sequence shown here is derived from an EMBL/GenBank/DDBJ whole genome shotgun (WGS) entry which is preliminary data.</text>
</comment>
<dbReference type="RefSeq" id="WP_105732083.1">
    <property type="nucleotide sequence ID" value="NZ_PVBT01000001.1"/>
</dbReference>
<protein>
    <submittedName>
        <fullName evidence="8">Glycosyl transferase family 1</fullName>
    </submittedName>
</protein>
<dbReference type="SUPFAM" id="SSF52540">
    <property type="entry name" value="P-loop containing nucleoside triphosphate hydrolases"/>
    <property type="match status" value="1"/>
</dbReference>
<organism evidence="8 9">
    <name type="scientific">Phyllobacterium myrsinacearum</name>
    <dbReference type="NCBI Taxonomy" id="28101"/>
    <lineage>
        <taxon>Bacteria</taxon>
        <taxon>Pseudomonadati</taxon>
        <taxon>Pseudomonadota</taxon>
        <taxon>Alphaproteobacteria</taxon>
        <taxon>Hyphomicrobiales</taxon>
        <taxon>Phyllobacteriaceae</taxon>
        <taxon>Phyllobacterium</taxon>
    </lineage>
</organism>
<accession>A0A2S9JWY3</accession>
<dbReference type="AlphaFoldDB" id="A0A2S9JWY3"/>
<evidence type="ECO:0000313" key="8">
    <source>
        <dbReference type="EMBL" id="PRD57843.1"/>
    </source>
</evidence>
<dbReference type="InterPro" id="IPR011527">
    <property type="entry name" value="ABC1_TM_dom"/>
</dbReference>
<dbReference type="InterPro" id="IPR036640">
    <property type="entry name" value="ABC1_TM_sf"/>
</dbReference>
<dbReference type="Pfam" id="PF06472">
    <property type="entry name" value="ABC_membrane_2"/>
    <property type="match status" value="1"/>
</dbReference>
<dbReference type="CDD" id="cd03223">
    <property type="entry name" value="ABCD_peroxisomal_ALDP"/>
    <property type="match status" value="1"/>
</dbReference>
<keyword evidence="3 6" id="KW-0812">Transmembrane</keyword>
<dbReference type="OrthoDB" id="9810134at2"/>
<feature type="transmembrane region" description="Helical" evidence="6">
    <location>
        <begin position="163"/>
        <end position="182"/>
    </location>
</feature>
<dbReference type="InterPro" id="IPR027417">
    <property type="entry name" value="P-loop_NTPase"/>
</dbReference>
<dbReference type="GO" id="GO:0016740">
    <property type="term" value="F:transferase activity"/>
    <property type="evidence" value="ECO:0007669"/>
    <property type="project" value="UniProtKB-KW"/>
</dbReference>
<evidence type="ECO:0000256" key="1">
    <source>
        <dbReference type="ARBA" id="ARBA00004651"/>
    </source>
</evidence>
<evidence type="ECO:0000256" key="5">
    <source>
        <dbReference type="ARBA" id="ARBA00023136"/>
    </source>
</evidence>
<evidence type="ECO:0000256" key="6">
    <source>
        <dbReference type="SAM" id="Phobius"/>
    </source>
</evidence>
<evidence type="ECO:0000256" key="4">
    <source>
        <dbReference type="ARBA" id="ARBA00022989"/>
    </source>
</evidence>
<keyword evidence="4 6" id="KW-1133">Transmembrane helix</keyword>
<dbReference type="Gene3D" id="3.40.50.300">
    <property type="entry name" value="P-loop containing nucleotide triphosphate hydrolases"/>
    <property type="match status" value="1"/>
</dbReference>
<evidence type="ECO:0000313" key="9">
    <source>
        <dbReference type="Proteomes" id="UP000238563"/>
    </source>
</evidence>
<dbReference type="GO" id="GO:0005886">
    <property type="term" value="C:plasma membrane"/>
    <property type="evidence" value="ECO:0007669"/>
    <property type="project" value="UniProtKB-SubCell"/>
</dbReference>
<feature type="domain" description="ABC transmembrane type-1" evidence="7">
    <location>
        <begin position="47"/>
        <end position="346"/>
    </location>
</feature>
<keyword evidence="2" id="KW-0813">Transport</keyword>
<sequence>MAEDKQSKTSAIAVAGEVQVGFLSQLRVILDVYWISPVRNRLVLLLLTLFAIIIITSAGQVRLVQWNGRFLDALSHRDFPAFLSELLVFLGIASVLLVLAVAQAWFNQMTRMKLREGLTRDLIGEWLVPRRAFKLSNSGPIGVNPDQRLHEDARHLAEMSTDLGLGLLQASILVASFIGVLWGLSSGFVFNVYGYSFSIPGYMVWAAFLYAGSASAISWFVGRKLIKLNADRYQRESDLRFSLMRVNEHIDAIALYRGEQDEKVRLGLDVDALLAAIRKLVSAWTQLVWVTSGYGWFTNVAPYLVAAPVYFTGNLSFGGMIIAVGSFNQLQASLKWFVDNFGAIADWRATLLRVTSFRQAVQSMDTLNSVEQRIKFSQSETNQLVFDTLKITAPLATVRLKERKAVVKEGERVLITSEPGIDRTLLFRAIAGLWPWGSGNIALPKDTSILYMPRSPYFPPGSLREVMSYPLGKDAFPDGELVSALHELGLDRLKTMLDFRARWDRELSDDEQQSLAFARLMLHKPSWVVIDESLDAMEADAHERVMAVLRDKLAASTVVHIGREDTSDHVFSKVLHFVSDPTGHGMEAEGLSGV</sequence>
<evidence type="ECO:0000259" key="7">
    <source>
        <dbReference type="PROSITE" id="PS50929"/>
    </source>
</evidence>
<evidence type="ECO:0000256" key="3">
    <source>
        <dbReference type="ARBA" id="ARBA00022692"/>
    </source>
</evidence>
<gene>
    <name evidence="8" type="ORF">C5750_01415</name>
</gene>
<dbReference type="PANTHER" id="PTHR11384:SF59">
    <property type="entry name" value="LYSOSOMAL COBALAMIN TRANSPORTER ABCD4"/>
    <property type="match status" value="1"/>
</dbReference>
<dbReference type="Proteomes" id="UP000238563">
    <property type="component" value="Unassembled WGS sequence"/>
</dbReference>
<comment type="subcellular location">
    <subcellularLocation>
        <location evidence="1">Cell membrane</location>
        <topology evidence="1">Multi-pass membrane protein</topology>
    </subcellularLocation>
</comment>
<dbReference type="PANTHER" id="PTHR11384">
    <property type="entry name" value="ATP-BINDING CASSETTE, SUB-FAMILY D MEMBER"/>
    <property type="match status" value="1"/>
</dbReference>
<keyword evidence="5 6" id="KW-0472">Membrane</keyword>